<proteinExistence type="predicted"/>
<evidence type="ECO:0000256" key="1">
    <source>
        <dbReference type="ARBA" id="ARBA00022801"/>
    </source>
</evidence>
<keyword evidence="4" id="KW-1185">Reference proteome</keyword>
<feature type="domain" description="PPM-type phosphatase" evidence="2">
    <location>
        <begin position="137"/>
        <end position="343"/>
    </location>
</feature>
<dbReference type="SMART" id="SM00331">
    <property type="entry name" value="PP2C_SIG"/>
    <property type="match status" value="1"/>
</dbReference>
<dbReference type="PANTHER" id="PTHR43156:SF2">
    <property type="entry name" value="STAGE II SPORULATION PROTEIN E"/>
    <property type="match status" value="1"/>
</dbReference>
<dbReference type="InterPro" id="IPR052016">
    <property type="entry name" value="Bact_Sigma-Reg"/>
</dbReference>
<keyword evidence="1" id="KW-0378">Hydrolase</keyword>
<protein>
    <submittedName>
        <fullName evidence="3">SpoIIE family protein phosphatase</fullName>
    </submittedName>
</protein>
<dbReference type="EMBL" id="JAAOMA010000006">
    <property type="protein sequence ID" value="NHR04804.1"/>
    <property type="molecule type" value="Genomic_DNA"/>
</dbReference>
<accession>A0ABX0KZ58</accession>
<name>A0ABX0KZ58_9NEIS</name>
<reference evidence="3 4" key="1">
    <citation type="submission" date="2020-03" db="EMBL/GenBank/DDBJ databases">
        <title>Draft genome sequence of environmentally isolated cultures.</title>
        <authorList>
            <person name="Wilson H.S."/>
            <person name="De Leon M.E."/>
        </authorList>
    </citation>
    <scope>NUCLEOTIDE SEQUENCE [LARGE SCALE GENOMIC DNA]</scope>
    <source>
        <strain evidence="3 4">HSC-31F16</strain>
    </source>
</reference>
<dbReference type="Pfam" id="PF07228">
    <property type="entry name" value="SpoIIE"/>
    <property type="match status" value="1"/>
</dbReference>
<comment type="caution">
    <text evidence="3">The sequence shown here is derived from an EMBL/GenBank/DDBJ whole genome shotgun (WGS) entry which is preliminary data.</text>
</comment>
<dbReference type="Proteomes" id="UP001515641">
    <property type="component" value="Unassembled WGS sequence"/>
</dbReference>
<dbReference type="InterPro" id="IPR001932">
    <property type="entry name" value="PPM-type_phosphatase-like_dom"/>
</dbReference>
<evidence type="ECO:0000313" key="3">
    <source>
        <dbReference type="EMBL" id="NHR04804.1"/>
    </source>
</evidence>
<evidence type="ECO:0000313" key="4">
    <source>
        <dbReference type="Proteomes" id="UP001515641"/>
    </source>
</evidence>
<dbReference type="InterPro" id="IPR036457">
    <property type="entry name" value="PPM-type-like_dom_sf"/>
</dbReference>
<dbReference type="Gene3D" id="3.60.40.10">
    <property type="entry name" value="PPM-type phosphatase domain"/>
    <property type="match status" value="1"/>
</dbReference>
<evidence type="ECO:0000259" key="2">
    <source>
        <dbReference type="SMART" id="SM00331"/>
    </source>
</evidence>
<organism evidence="3 4">
    <name type="scientific">Chromobacterium fluminis</name>
    <dbReference type="NCBI Taxonomy" id="3044269"/>
    <lineage>
        <taxon>Bacteria</taxon>
        <taxon>Pseudomonadati</taxon>
        <taxon>Pseudomonadota</taxon>
        <taxon>Betaproteobacteria</taxon>
        <taxon>Neisseriales</taxon>
        <taxon>Chromobacteriaceae</taxon>
        <taxon>Chromobacterium</taxon>
    </lineage>
</organism>
<dbReference type="PANTHER" id="PTHR43156">
    <property type="entry name" value="STAGE II SPORULATION PROTEIN E-RELATED"/>
    <property type="match status" value="1"/>
</dbReference>
<gene>
    <name evidence="3" type="ORF">HA052_06290</name>
</gene>
<sequence>MRIRAWLSADAEARVRGDPWLSALDWWFCGGADFAVGGKQDLWLTNLADAPAELFEQWEGDKPLWVFSSGRPAPWLATPNIHFLRGDFDADLLRNRLLAWHWQQHALCPCLFGAAAFDIINGAMSLYRPSKQATVRMFPLEVSVKPVEAVGGDVVLRADLPERTLLILGDASGHGQGSALDAALLALGASRVLLGQPLSLSALSELNAFMYRHVADGRYVGSALLEIDWDACEVRLVNAGMPDILLFLSTRLERRFSSMCSPLGLRADVELRQPLALPWAEGQHFLAHSDGMEESDLPYLLSRLLRLSSVSSADAYGYGPLPSIPLGFSSPYNDDMSSLAFAVPSAASPRPA</sequence>
<dbReference type="RefSeq" id="WP_166451257.1">
    <property type="nucleotide sequence ID" value="NZ_JAAOMA010000006.1"/>
</dbReference>